<comment type="similarity">
    <text evidence="1">Belongs to the NAD(P)-dependent epimerase/dehydratase family. SDR39U1 subfamily.</text>
</comment>
<organism evidence="4 5">
    <name type="scientific">Pelotomaculum schinkii</name>
    <dbReference type="NCBI Taxonomy" id="78350"/>
    <lineage>
        <taxon>Bacteria</taxon>
        <taxon>Bacillati</taxon>
        <taxon>Bacillota</taxon>
        <taxon>Clostridia</taxon>
        <taxon>Eubacteriales</taxon>
        <taxon>Desulfotomaculaceae</taxon>
        <taxon>Pelotomaculum</taxon>
    </lineage>
</organism>
<evidence type="ECO:0000313" key="4">
    <source>
        <dbReference type="EMBL" id="TEB07856.1"/>
    </source>
</evidence>
<dbReference type="EMBL" id="QFGA01000001">
    <property type="protein sequence ID" value="TEB07856.1"/>
    <property type="molecule type" value="Genomic_DNA"/>
</dbReference>
<dbReference type="InterPro" id="IPR010099">
    <property type="entry name" value="SDR39U1"/>
</dbReference>
<dbReference type="PANTHER" id="PTHR11092">
    <property type="entry name" value="SUGAR NUCLEOTIDE EPIMERASE RELATED"/>
    <property type="match status" value="1"/>
</dbReference>
<dbReference type="InterPro" id="IPR036291">
    <property type="entry name" value="NAD(P)-bd_dom_sf"/>
</dbReference>
<dbReference type="SUPFAM" id="SSF51735">
    <property type="entry name" value="NAD(P)-binding Rossmann-fold domains"/>
    <property type="match status" value="1"/>
</dbReference>
<dbReference type="InterPro" id="IPR001509">
    <property type="entry name" value="Epimerase_deHydtase"/>
</dbReference>
<feature type="domain" description="DUF1731" evidence="3">
    <location>
        <begin position="253"/>
        <end position="299"/>
    </location>
</feature>
<dbReference type="RefSeq" id="WP_190239642.1">
    <property type="nucleotide sequence ID" value="NZ_QFGA01000001.1"/>
</dbReference>
<evidence type="ECO:0000313" key="5">
    <source>
        <dbReference type="Proteomes" id="UP000298324"/>
    </source>
</evidence>
<comment type="caution">
    <text evidence="4">The sequence shown here is derived from an EMBL/GenBank/DDBJ whole genome shotgun (WGS) entry which is preliminary data.</text>
</comment>
<feature type="domain" description="NAD-dependent epimerase/dehydratase" evidence="2">
    <location>
        <begin position="3"/>
        <end position="218"/>
    </location>
</feature>
<evidence type="ECO:0000256" key="1">
    <source>
        <dbReference type="ARBA" id="ARBA00009353"/>
    </source>
</evidence>
<dbReference type="Proteomes" id="UP000298324">
    <property type="component" value="Unassembled WGS sequence"/>
</dbReference>
<proteinExistence type="inferred from homology"/>
<dbReference type="CDD" id="cd05242">
    <property type="entry name" value="SDR_a8"/>
    <property type="match status" value="1"/>
</dbReference>
<keyword evidence="5" id="KW-1185">Reference proteome</keyword>
<dbReference type="Pfam" id="PF01370">
    <property type="entry name" value="Epimerase"/>
    <property type="match status" value="1"/>
</dbReference>
<protein>
    <submittedName>
        <fullName evidence="4">Epimerase family protein</fullName>
    </submittedName>
</protein>
<dbReference type="NCBIfam" id="TIGR01777">
    <property type="entry name" value="yfcH"/>
    <property type="match status" value="1"/>
</dbReference>
<name>A0A4Y7RGC0_9FIRM</name>
<reference evidence="4 5" key="1">
    <citation type="journal article" date="2018" name="Environ. Microbiol.">
        <title>Novel energy conservation strategies and behaviour of Pelotomaculum schinkii driving syntrophic propionate catabolism.</title>
        <authorList>
            <person name="Hidalgo-Ahumada C.A.P."/>
            <person name="Nobu M.K."/>
            <person name="Narihiro T."/>
            <person name="Tamaki H."/>
            <person name="Liu W.T."/>
            <person name="Kamagata Y."/>
            <person name="Stams A.J.M."/>
            <person name="Imachi H."/>
            <person name="Sousa D.Z."/>
        </authorList>
    </citation>
    <scope>NUCLEOTIDE SEQUENCE [LARGE SCALE GENOMIC DNA]</scope>
    <source>
        <strain evidence="4 5">HH</strain>
    </source>
</reference>
<accession>A0A4Y7RGC0</accession>
<dbReference type="Gene3D" id="3.40.50.720">
    <property type="entry name" value="NAD(P)-binding Rossmann-like Domain"/>
    <property type="match status" value="1"/>
</dbReference>
<dbReference type="Pfam" id="PF08338">
    <property type="entry name" value="DUF1731"/>
    <property type="match status" value="1"/>
</dbReference>
<evidence type="ECO:0000259" key="3">
    <source>
        <dbReference type="Pfam" id="PF08338"/>
    </source>
</evidence>
<gene>
    <name evidence="4" type="ORF">Psch_01411</name>
</gene>
<sequence length="302" mass="32748">MKALIFGGTGFIGRNLCNELLSAGYKVSIVSRNPQKAGLSGSGAEAVEWSVSAGALPVELLDGVTVIINLAGESIGNRRWTQPVKEEILNSRVQITQAIVNAIKQQRVIPKVLINASAIGFYGPRGDAEITESTPAGHDFLAKVCQAWEEEAFKAQTSGVRVVVVRIGVVIGDAGALARMKAPFRFYVGGPLGTGAQWMSWIHVKDLTRLIRFAAENENINGPVNATAPEPVRMKDFCNTLGQVMGRPSWLPVPGFLLKVVLGEMSDMLLNSQRVLPDKILKEGFLFRFPVLKNALEDIIQQ</sequence>
<dbReference type="AlphaFoldDB" id="A0A4Y7RGC0"/>
<dbReference type="PANTHER" id="PTHR11092:SF0">
    <property type="entry name" value="EPIMERASE FAMILY PROTEIN SDR39U1"/>
    <property type="match status" value="1"/>
</dbReference>
<evidence type="ECO:0000259" key="2">
    <source>
        <dbReference type="Pfam" id="PF01370"/>
    </source>
</evidence>
<dbReference type="InterPro" id="IPR013549">
    <property type="entry name" value="DUF1731"/>
</dbReference>